<dbReference type="GO" id="GO:0016052">
    <property type="term" value="P:carbohydrate catabolic process"/>
    <property type="evidence" value="ECO:0007669"/>
    <property type="project" value="TreeGrafter"/>
</dbReference>
<evidence type="ECO:0000256" key="6">
    <source>
        <dbReference type="ARBA" id="ARBA00031814"/>
    </source>
</evidence>
<dbReference type="SMART" id="SM01133">
    <property type="entry name" value="DeoC"/>
    <property type="match status" value="1"/>
</dbReference>
<dbReference type="GO" id="GO:0009264">
    <property type="term" value="P:deoxyribonucleotide catabolic process"/>
    <property type="evidence" value="ECO:0007669"/>
    <property type="project" value="InterPro"/>
</dbReference>
<dbReference type="InterPro" id="IPR011343">
    <property type="entry name" value="DeoC"/>
</dbReference>
<sequence>MKKNVKKLFFELDEKWIDQVRVNLSAVERRTSSLTKRRTVKKEYQVAWLLKAITLLDLTTLSGDDTLGKIERLCIKGLNPISDLILQQLNIQNEKINVGAICVYHDLVAHAKKQLKGKLPVAAVSTGFPAGLSSFQTRKKEIINSINSGADEIDIVINRSYVLRNEWKRLYDEVREFKEAAQGKKIKAILGTGDVATLRNVAKASLVAMMAGADFIKTSTGKEKTNANLNNSLVMLRMIREFYEYTGKKIGFKPAGGISSAKNVLDYLILMYEELGSKWVNPNLFRIGASSLLIDIERQLYHYALGRYATNNKMAMS</sequence>
<dbReference type="NCBIfam" id="TIGR00126">
    <property type="entry name" value="deoC"/>
    <property type="match status" value="1"/>
</dbReference>
<evidence type="ECO:0000256" key="5">
    <source>
        <dbReference type="ARBA" id="ARBA00023270"/>
    </source>
</evidence>
<dbReference type="EC" id="4.1.2.4" evidence="3"/>
<dbReference type="PIRSF" id="PIRSF001357">
    <property type="entry name" value="DeoC"/>
    <property type="match status" value="1"/>
</dbReference>
<accession>A0A382G542</accession>
<dbReference type="GO" id="GO:0004139">
    <property type="term" value="F:deoxyribose-phosphate aldolase activity"/>
    <property type="evidence" value="ECO:0007669"/>
    <property type="project" value="UniProtKB-EC"/>
</dbReference>
<dbReference type="CDD" id="cd00959">
    <property type="entry name" value="DeoC"/>
    <property type="match status" value="1"/>
</dbReference>
<evidence type="ECO:0000256" key="1">
    <source>
        <dbReference type="ARBA" id="ARBA00004816"/>
    </source>
</evidence>
<dbReference type="Gene3D" id="3.20.20.70">
    <property type="entry name" value="Aldolase class I"/>
    <property type="match status" value="1"/>
</dbReference>
<dbReference type="EMBL" id="UINC01053341">
    <property type="protein sequence ID" value="SVB69744.1"/>
    <property type="molecule type" value="Genomic_DNA"/>
</dbReference>
<evidence type="ECO:0000256" key="8">
    <source>
        <dbReference type="ARBA" id="ARBA00048791"/>
    </source>
</evidence>
<keyword evidence="5" id="KW-0704">Schiff base</keyword>
<reference evidence="9" key="1">
    <citation type="submission" date="2018-05" db="EMBL/GenBank/DDBJ databases">
        <authorList>
            <person name="Lanie J.A."/>
            <person name="Ng W.-L."/>
            <person name="Kazmierczak K.M."/>
            <person name="Andrzejewski T.M."/>
            <person name="Davidsen T.M."/>
            <person name="Wayne K.J."/>
            <person name="Tettelin H."/>
            <person name="Glass J.I."/>
            <person name="Rusch D."/>
            <person name="Podicherti R."/>
            <person name="Tsui H.-C.T."/>
            <person name="Winkler M.E."/>
        </authorList>
    </citation>
    <scope>NUCLEOTIDE SEQUENCE</scope>
</reference>
<protein>
    <recommendedName>
        <fullName evidence="3">deoxyribose-phosphate aldolase</fullName>
        <ecNumber evidence="3">4.1.2.4</ecNumber>
    </recommendedName>
    <alternativeName>
        <fullName evidence="7">2-deoxy-D-ribose 5-phosphate aldolase</fullName>
    </alternativeName>
    <alternativeName>
        <fullName evidence="6">Phosphodeoxyriboaldolase</fullName>
    </alternativeName>
</protein>
<name>A0A382G542_9ZZZZ</name>
<evidence type="ECO:0000313" key="9">
    <source>
        <dbReference type="EMBL" id="SVB69744.1"/>
    </source>
</evidence>
<dbReference type="GO" id="GO:0005737">
    <property type="term" value="C:cytoplasm"/>
    <property type="evidence" value="ECO:0007669"/>
    <property type="project" value="InterPro"/>
</dbReference>
<proteinExistence type="inferred from homology"/>
<comment type="catalytic activity">
    <reaction evidence="8">
        <text>2-deoxy-D-ribose 5-phosphate = D-glyceraldehyde 3-phosphate + acetaldehyde</text>
        <dbReference type="Rhea" id="RHEA:12821"/>
        <dbReference type="ChEBI" id="CHEBI:15343"/>
        <dbReference type="ChEBI" id="CHEBI:59776"/>
        <dbReference type="ChEBI" id="CHEBI:62877"/>
        <dbReference type="EC" id="4.1.2.4"/>
    </reaction>
</comment>
<comment type="similarity">
    <text evidence="2">Belongs to the DeoC/FbaB aldolase family. DeoC type 2 subfamily.</text>
</comment>
<dbReference type="InterPro" id="IPR002915">
    <property type="entry name" value="DeoC/FbaB/LacD_aldolase"/>
</dbReference>
<dbReference type="InterPro" id="IPR013785">
    <property type="entry name" value="Aldolase_TIM"/>
</dbReference>
<comment type="pathway">
    <text evidence="1">Carbohydrate degradation; 2-deoxy-D-ribose 1-phosphate degradation; D-glyceraldehyde 3-phosphate and acetaldehyde from 2-deoxy-alpha-D-ribose 1-phosphate: step 2/2.</text>
</comment>
<dbReference type="PANTHER" id="PTHR10889">
    <property type="entry name" value="DEOXYRIBOSE-PHOSPHATE ALDOLASE"/>
    <property type="match status" value="1"/>
</dbReference>
<keyword evidence="4" id="KW-0456">Lyase</keyword>
<organism evidence="9">
    <name type="scientific">marine metagenome</name>
    <dbReference type="NCBI Taxonomy" id="408172"/>
    <lineage>
        <taxon>unclassified sequences</taxon>
        <taxon>metagenomes</taxon>
        <taxon>ecological metagenomes</taxon>
    </lineage>
</organism>
<dbReference type="Pfam" id="PF01791">
    <property type="entry name" value="DeoC"/>
    <property type="match status" value="1"/>
</dbReference>
<dbReference type="PANTHER" id="PTHR10889:SF3">
    <property type="entry name" value="DEOXYRIBOSE-PHOSPHATE ALDOLASE"/>
    <property type="match status" value="1"/>
</dbReference>
<evidence type="ECO:0000256" key="4">
    <source>
        <dbReference type="ARBA" id="ARBA00023239"/>
    </source>
</evidence>
<dbReference type="SUPFAM" id="SSF51569">
    <property type="entry name" value="Aldolase"/>
    <property type="match status" value="1"/>
</dbReference>
<evidence type="ECO:0000256" key="3">
    <source>
        <dbReference type="ARBA" id="ARBA00012515"/>
    </source>
</evidence>
<evidence type="ECO:0000256" key="7">
    <source>
        <dbReference type="ARBA" id="ARBA00032755"/>
    </source>
</evidence>
<gene>
    <name evidence="9" type="ORF">METZ01_LOCUS222598</name>
</gene>
<evidence type="ECO:0000256" key="2">
    <source>
        <dbReference type="ARBA" id="ARBA00009473"/>
    </source>
</evidence>
<dbReference type="AlphaFoldDB" id="A0A382G542"/>